<dbReference type="PANTHER" id="PTHR45835">
    <property type="entry name" value="YALI0A06105P"/>
    <property type="match status" value="1"/>
</dbReference>
<keyword evidence="3" id="KW-1185">Reference proteome</keyword>
<evidence type="ECO:0008006" key="4">
    <source>
        <dbReference type="Google" id="ProtNLM"/>
    </source>
</evidence>
<dbReference type="InterPro" id="IPR012337">
    <property type="entry name" value="RNaseH-like_sf"/>
</dbReference>
<sequence length="208" mass="23481">MTPRDHHKGPRGGPQPLAKQAAKDEKKELVREVHKLARLGVQLVDSAKGGVMVHDGSEWSFVVDDKAMQSLDPILVDLKEAILKKFVEAFSQRGDEVLRYQGLGTKVKLSTAFHPQTDGQAERTIETLEDMLRSCVIDINGNWDDHMPLVEFAYKNSYHSIIDMDSFKAIYGRRCRSLIGLFEVEEVALLSPKLVVRPLRRFGLLERG</sequence>
<organism evidence="2 3">
    <name type="scientific">Solanum verrucosum</name>
    <dbReference type="NCBI Taxonomy" id="315347"/>
    <lineage>
        <taxon>Eukaryota</taxon>
        <taxon>Viridiplantae</taxon>
        <taxon>Streptophyta</taxon>
        <taxon>Embryophyta</taxon>
        <taxon>Tracheophyta</taxon>
        <taxon>Spermatophyta</taxon>
        <taxon>Magnoliopsida</taxon>
        <taxon>eudicotyledons</taxon>
        <taxon>Gunneridae</taxon>
        <taxon>Pentapetalae</taxon>
        <taxon>asterids</taxon>
        <taxon>lamiids</taxon>
        <taxon>Solanales</taxon>
        <taxon>Solanaceae</taxon>
        <taxon>Solanoideae</taxon>
        <taxon>Solaneae</taxon>
        <taxon>Solanum</taxon>
    </lineage>
</organism>
<feature type="region of interest" description="Disordered" evidence="1">
    <location>
        <begin position="1"/>
        <end position="25"/>
    </location>
</feature>
<evidence type="ECO:0000313" key="3">
    <source>
        <dbReference type="Proteomes" id="UP001234989"/>
    </source>
</evidence>
<dbReference type="PANTHER" id="PTHR45835:SF91">
    <property type="entry name" value="RETROTRANSPOSON, TY3-GYPSY SUBCLASS-LIKE PROTEIN"/>
    <property type="match status" value="1"/>
</dbReference>
<dbReference type="InterPro" id="IPR036397">
    <property type="entry name" value="RNaseH_sf"/>
</dbReference>
<accession>A0AAF0TA38</accession>
<proteinExistence type="predicted"/>
<evidence type="ECO:0000256" key="1">
    <source>
        <dbReference type="SAM" id="MobiDB-lite"/>
    </source>
</evidence>
<dbReference type="Proteomes" id="UP001234989">
    <property type="component" value="Chromosome 2"/>
</dbReference>
<dbReference type="EMBL" id="CP133613">
    <property type="protein sequence ID" value="WMV13507.1"/>
    <property type="molecule type" value="Genomic_DNA"/>
</dbReference>
<gene>
    <name evidence="2" type="ORF">MTR67_006892</name>
</gene>
<name>A0AAF0TA38_SOLVR</name>
<feature type="compositionally biased region" description="Basic residues" evidence="1">
    <location>
        <begin position="1"/>
        <end position="10"/>
    </location>
</feature>
<evidence type="ECO:0000313" key="2">
    <source>
        <dbReference type="EMBL" id="WMV13507.1"/>
    </source>
</evidence>
<dbReference type="Gene3D" id="3.30.420.10">
    <property type="entry name" value="Ribonuclease H-like superfamily/Ribonuclease H"/>
    <property type="match status" value="1"/>
</dbReference>
<reference evidence="2" key="1">
    <citation type="submission" date="2023-08" db="EMBL/GenBank/DDBJ databases">
        <title>A de novo genome assembly of Solanum verrucosum Schlechtendal, a Mexican diploid species geographically isolated from the other diploid A-genome species in potato relatives.</title>
        <authorList>
            <person name="Hosaka K."/>
        </authorList>
    </citation>
    <scope>NUCLEOTIDE SEQUENCE</scope>
    <source>
        <tissue evidence="2">Young leaves</tissue>
    </source>
</reference>
<dbReference type="AlphaFoldDB" id="A0AAF0TA38"/>
<protein>
    <recommendedName>
        <fullName evidence="4">Integrase catalytic domain-containing protein</fullName>
    </recommendedName>
</protein>
<dbReference type="GO" id="GO:0003676">
    <property type="term" value="F:nucleic acid binding"/>
    <property type="evidence" value="ECO:0007669"/>
    <property type="project" value="InterPro"/>
</dbReference>
<dbReference type="SUPFAM" id="SSF53098">
    <property type="entry name" value="Ribonuclease H-like"/>
    <property type="match status" value="1"/>
</dbReference>